<evidence type="ECO:0000313" key="2">
    <source>
        <dbReference type="EMBL" id="MBC5730047.1"/>
    </source>
</evidence>
<comment type="caution">
    <text evidence="2">The sequence shown here is derived from an EMBL/GenBank/DDBJ whole genome shotgun (WGS) entry which is preliminary data.</text>
</comment>
<keyword evidence="1" id="KW-0732">Signal</keyword>
<sequence>MKQLGTFALAAALTGSLLTPALAAGYATSITVNGTALDTSALPEAQGLPLRLVAEADHGSASWFAEENSSSFYFSKHRVEVSFQDGSITVDDNLVEDAVAQVVDGVTFVPTTVLDGLDGITLEETEAGVSITTPNNSPLVKLAYEVADAGGVGYGMAVDAESLDTYGIHSDSFTEAAGFFPMITSPDTIIIGKLAEGKEEQARADLEAYRQQQEDTFSWYLSQNLPKVQDARTVVKDGYFLFVIAENADEAVAAFESGLAGLEG</sequence>
<feature type="chain" id="PRO_5045440429" evidence="1">
    <location>
        <begin position="24"/>
        <end position="264"/>
    </location>
</feature>
<dbReference type="InterPro" id="IPR025648">
    <property type="entry name" value="DUF4358"/>
</dbReference>
<gene>
    <name evidence="2" type="ORF">H8S34_04275</name>
</gene>
<dbReference type="Proteomes" id="UP000660021">
    <property type="component" value="Unassembled WGS sequence"/>
</dbReference>
<dbReference type="Pfam" id="PF14270">
    <property type="entry name" value="DUF4358"/>
    <property type="match status" value="1"/>
</dbReference>
<feature type="signal peptide" evidence="1">
    <location>
        <begin position="1"/>
        <end position="23"/>
    </location>
</feature>
<dbReference type="EMBL" id="JACOPR010000002">
    <property type="protein sequence ID" value="MBC5730047.1"/>
    <property type="molecule type" value="Genomic_DNA"/>
</dbReference>
<reference evidence="2 3" key="1">
    <citation type="submission" date="2020-08" db="EMBL/GenBank/DDBJ databases">
        <title>Genome public.</title>
        <authorList>
            <person name="Liu C."/>
            <person name="Sun Q."/>
        </authorList>
    </citation>
    <scope>NUCLEOTIDE SEQUENCE [LARGE SCALE GENOMIC DNA]</scope>
    <source>
        <strain evidence="2 3">New-38</strain>
    </source>
</reference>
<evidence type="ECO:0000256" key="1">
    <source>
        <dbReference type="SAM" id="SignalP"/>
    </source>
</evidence>
<protein>
    <submittedName>
        <fullName evidence="2">DUF4358 domain-containing protein</fullName>
    </submittedName>
</protein>
<keyword evidence="3" id="KW-1185">Reference proteome</keyword>
<evidence type="ECO:0000313" key="3">
    <source>
        <dbReference type="Proteomes" id="UP000660021"/>
    </source>
</evidence>
<dbReference type="RefSeq" id="WP_186963134.1">
    <property type="nucleotide sequence ID" value="NZ_JACOPR010000002.1"/>
</dbReference>
<name>A0ABR7HRC8_9FIRM</name>
<accession>A0ABR7HRC8</accession>
<proteinExistence type="predicted"/>
<organism evidence="2 3">
    <name type="scientific">Pseudoflavonifractor hominis</name>
    <dbReference type="NCBI Taxonomy" id="2763059"/>
    <lineage>
        <taxon>Bacteria</taxon>
        <taxon>Bacillati</taxon>
        <taxon>Bacillota</taxon>
        <taxon>Clostridia</taxon>
        <taxon>Eubacteriales</taxon>
        <taxon>Oscillospiraceae</taxon>
        <taxon>Pseudoflavonifractor</taxon>
    </lineage>
</organism>